<reference evidence="2 3" key="1">
    <citation type="journal article" date="2018" name="Sci. Data">
        <title>The draft genome sequence of cork oak.</title>
        <authorList>
            <person name="Ramos A.M."/>
            <person name="Usie A."/>
            <person name="Barbosa P."/>
            <person name="Barros P.M."/>
            <person name="Capote T."/>
            <person name="Chaves I."/>
            <person name="Simoes F."/>
            <person name="Abreu I."/>
            <person name="Carrasquinho I."/>
            <person name="Faro C."/>
            <person name="Guimaraes J.B."/>
            <person name="Mendonca D."/>
            <person name="Nobrega F."/>
            <person name="Rodrigues L."/>
            <person name="Saibo N.J.M."/>
            <person name="Varela M.C."/>
            <person name="Egas C."/>
            <person name="Matos J."/>
            <person name="Miguel C.M."/>
            <person name="Oliveira M.M."/>
            <person name="Ricardo C.P."/>
            <person name="Goncalves S."/>
        </authorList>
    </citation>
    <scope>NUCLEOTIDE SEQUENCE [LARGE SCALE GENOMIC DNA]</scope>
    <source>
        <strain evidence="3">cv. HL8</strain>
    </source>
</reference>
<feature type="region of interest" description="Disordered" evidence="1">
    <location>
        <begin position="42"/>
        <end position="74"/>
    </location>
</feature>
<accession>A0AAW0KMS5</accession>
<evidence type="ECO:0000313" key="3">
    <source>
        <dbReference type="Proteomes" id="UP000237347"/>
    </source>
</evidence>
<dbReference type="EMBL" id="PKMF04000286">
    <property type="protein sequence ID" value="KAK7839301.1"/>
    <property type="molecule type" value="Genomic_DNA"/>
</dbReference>
<proteinExistence type="predicted"/>
<evidence type="ECO:0000256" key="1">
    <source>
        <dbReference type="SAM" id="MobiDB-lite"/>
    </source>
</evidence>
<dbReference type="Proteomes" id="UP000237347">
    <property type="component" value="Unassembled WGS sequence"/>
</dbReference>
<name>A0AAW0KMS5_QUESU</name>
<evidence type="ECO:0000313" key="2">
    <source>
        <dbReference type="EMBL" id="KAK7839301.1"/>
    </source>
</evidence>
<feature type="compositionally biased region" description="Low complexity" evidence="1">
    <location>
        <begin position="44"/>
        <end position="74"/>
    </location>
</feature>
<gene>
    <name evidence="2" type="ORF">CFP56_018155</name>
</gene>
<comment type="caution">
    <text evidence="2">The sequence shown here is derived from an EMBL/GenBank/DDBJ whole genome shotgun (WGS) entry which is preliminary data.</text>
</comment>
<keyword evidence="3" id="KW-1185">Reference proteome</keyword>
<protein>
    <submittedName>
        <fullName evidence="2">Uncharacterized protein</fullName>
    </submittedName>
</protein>
<sequence length="74" mass="7669">MSNLGIHKPKALLSQSLKAIALSFSSHFTTFTSMEISKPHAALLSSPGQDTSSLSSSSETALSPTTTSSSQSLL</sequence>
<organism evidence="2 3">
    <name type="scientific">Quercus suber</name>
    <name type="common">Cork oak</name>
    <dbReference type="NCBI Taxonomy" id="58331"/>
    <lineage>
        <taxon>Eukaryota</taxon>
        <taxon>Viridiplantae</taxon>
        <taxon>Streptophyta</taxon>
        <taxon>Embryophyta</taxon>
        <taxon>Tracheophyta</taxon>
        <taxon>Spermatophyta</taxon>
        <taxon>Magnoliopsida</taxon>
        <taxon>eudicotyledons</taxon>
        <taxon>Gunneridae</taxon>
        <taxon>Pentapetalae</taxon>
        <taxon>rosids</taxon>
        <taxon>fabids</taxon>
        <taxon>Fagales</taxon>
        <taxon>Fagaceae</taxon>
        <taxon>Quercus</taxon>
    </lineage>
</organism>
<dbReference type="AlphaFoldDB" id="A0AAW0KMS5"/>